<reference evidence="1 2" key="1">
    <citation type="submission" date="2024-03" db="EMBL/GenBank/DDBJ databases">
        <title>A Dehalogenimonas Isolated from Estuarine Sediments Dihaloeliminates Chlorinated Alkanes.</title>
        <authorList>
            <person name="Yang Y."/>
            <person name="Wang H."/>
        </authorList>
    </citation>
    <scope>NUCLEOTIDE SEQUENCE [LARGE SCALE GENOMIC DNA]</scope>
    <source>
        <strain evidence="1 2">W</strain>
    </source>
</reference>
<name>A0ABZ2J520_9CHLR</name>
<dbReference type="EMBL" id="CP146612">
    <property type="protein sequence ID" value="WWX25393.1"/>
    <property type="molecule type" value="Genomic_DNA"/>
</dbReference>
<dbReference type="Proteomes" id="UP001375370">
    <property type="component" value="Chromosome"/>
</dbReference>
<evidence type="ECO:0000313" key="2">
    <source>
        <dbReference type="Proteomes" id="UP001375370"/>
    </source>
</evidence>
<evidence type="ECO:0000313" key="1">
    <source>
        <dbReference type="EMBL" id="WWX25393.1"/>
    </source>
</evidence>
<sequence length="84" mass="9506">MNKPTWQLTATTIKCEAVDDEITIMVNPDGTAKCASYDKYGSPDKKTLADMEKKARKLGFSPKCEGPMCRRITDYRDRIIAEED</sequence>
<keyword evidence="2" id="KW-1185">Reference proteome</keyword>
<protein>
    <submittedName>
        <fullName evidence="1">Uncharacterized protein</fullName>
    </submittedName>
</protein>
<proteinExistence type="predicted"/>
<organism evidence="1 2">
    <name type="scientific">Candidatus Dehalogenimonas loeffleri</name>
    <dbReference type="NCBI Taxonomy" id="3127115"/>
    <lineage>
        <taxon>Bacteria</taxon>
        <taxon>Bacillati</taxon>
        <taxon>Chloroflexota</taxon>
        <taxon>Dehalococcoidia</taxon>
        <taxon>Dehalococcoidales</taxon>
        <taxon>Dehalococcoidaceae</taxon>
        <taxon>Dehalogenimonas</taxon>
    </lineage>
</organism>
<accession>A0ABZ2J520</accession>
<gene>
    <name evidence="1" type="ORF">V8247_00035</name>
</gene>
<dbReference type="RefSeq" id="WP_338737532.1">
    <property type="nucleotide sequence ID" value="NZ_CP146612.1"/>
</dbReference>